<dbReference type="Proteomes" id="UP000176868">
    <property type="component" value="Unassembled WGS sequence"/>
</dbReference>
<evidence type="ECO:0000313" key="1">
    <source>
        <dbReference type="EMBL" id="OHB18223.1"/>
    </source>
</evidence>
<accession>A0A1G2V994</accession>
<name>A0A1G2V994_9BACT</name>
<dbReference type="STRING" id="1802782.A2544_01185"/>
<evidence type="ECO:0008006" key="3">
    <source>
        <dbReference type="Google" id="ProtNLM"/>
    </source>
</evidence>
<evidence type="ECO:0000313" key="2">
    <source>
        <dbReference type="Proteomes" id="UP000176868"/>
    </source>
</evidence>
<protein>
    <recommendedName>
        <fullName evidence="3">Antitoxin SocA-like Panacea domain-containing protein</fullName>
    </recommendedName>
</protein>
<gene>
    <name evidence="1" type="ORF">A2544_01185</name>
</gene>
<sequence>MEIMKDRAKWILMALFVAGEEGLSPAQLQKAIFLLQKAFPNLETLSYNFQPYNYGPFDVGVYHDVEMLADNALVELRQRGGHNWSSYHISETGKKTSELLKNSLDSDAVLHLTKLVKLIQSVSFQTLIGSIYKKYPEYKKNSIFKDR</sequence>
<proteinExistence type="predicted"/>
<organism evidence="1 2">
    <name type="scientific">Candidatus Zambryskibacteria bacterium RIFOXYD2_FULL_43_10</name>
    <dbReference type="NCBI Taxonomy" id="1802782"/>
    <lineage>
        <taxon>Bacteria</taxon>
        <taxon>Candidatus Zambryskiibacteriota</taxon>
    </lineage>
</organism>
<dbReference type="AlphaFoldDB" id="A0A1G2V994"/>
<reference evidence="1 2" key="1">
    <citation type="journal article" date="2016" name="Nat. Commun.">
        <title>Thousands of microbial genomes shed light on interconnected biogeochemical processes in an aquifer system.</title>
        <authorList>
            <person name="Anantharaman K."/>
            <person name="Brown C.T."/>
            <person name="Hug L.A."/>
            <person name="Sharon I."/>
            <person name="Castelle C.J."/>
            <person name="Probst A.J."/>
            <person name="Thomas B.C."/>
            <person name="Singh A."/>
            <person name="Wilkins M.J."/>
            <person name="Karaoz U."/>
            <person name="Brodie E.L."/>
            <person name="Williams K.H."/>
            <person name="Hubbard S.S."/>
            <person name="Banfield J.F."/>
        </authorList>
    </citation>
    <scope>NUCLEOTIDE SEQUENCE [LARGE SCALE GENOMIC DNA]</scope>
</reference>
<dbReference type="EMBL" id="MHWZ01000001">
    <property type="protein sequence ID" value="OHB18223.1"/>
    <property type="molecule type" value="Genomic_DNA"/>
</dbReference>
<comment type="caution">
    <text evidence="1">The sequence shown here is derived from an EMBL/GenBank/DDBJ whole genome shotgun (WGS) entry which is preliminary data.</text>
</comment>